<evidence type="ECO:0000313" key="3">
    <source>
        <dbReference type="Proteomes" id="UP000053097"/>
    </source>
</evidence>
<dbReference type="OrthoDB" id="7699088at2759"/>
<name>A0A026WTI9_OOCBI</name>
<keyword evidence="3" id="KW-1185">Reference proteome</keyword>
<dbReference type="EMBL" id="KK107108">
    <property type="protein sequence ID" value="EZA59380.1"/>
    <property type="molecule type" value="Genomic_DNA"/>
</dbReference>
<evidence type="ECO:0000313" key="2">
    <source>
        <dbReference type="EMBL" id="EZA59380.1"/>
    </source>
</evidence>
<gene>
    <name evidence="2" type="ORF">X777_00501</name>
</gene>
<dbReference type="OMA" id="MFNINER"/>
<dbReference type="Gene3D" id="3.30.420.10">
    <property type="entry name" value="Ribonuclease H-like superfamily/Ribonuclease H"/>
    <property type="match status" value="1"/>
</dbReference>
<dbReference type="Proteomes" id="UP000053097">
    <property type="component" value="Unassembled WGS sequence"/>
</dbReference>
<dbReference type="InterPro" id="IPR036397">
    <property type="entry name" value="RNaseH_sf"/>
</dbReference>
<reference evidence="2 3" key="1">
    <citation type="journal article" date="2014" name="Curr. Biol.">
        <title>The genome of the clonal raider ant Cerapachys biroi.</title>
        <authorList>
            <person name="Oxley P.R."/>
            <person name="Ji L."/>
            <person name="Fetter-Pruneda I."/>
            <person name="McKenzie S.K."/>
            <person name="Li C."/>
            <person name="Hu H."/>
            <person name="Zhang G."/>
            <person name="Kronauer D.J."/>
        </authorList>
    </citation>
    <scope>NUCLEOTIDE SEQUENCE [LARGE SCALE GENOMIC DNA]</scope>
</reference>
<dbReference type="PANTHER" id="PTHR47326">
    <property type="entry name" value="TRANSPOSABLE ELEMENT TC3 TRANSPOSASE-LIKE PROTEIN"/>
    <property type="match status" value="1"/>
</dbReference>
<sequence length="302" mass="35947">MSFSNEEYADIHYVYGYCNGNERQAAVEYEKRFPNRRVPDRRVFARVHRCLRETGSFPKSIAEREPDNDQEDMILEMVERNLSTSVRRIFNQTDTTRMKVWRTLHKFGLYPFHLQGVQALLPTDLDSRMQFCHWLIEHQYLLQKILFTDEATFSRDGINNTRNSHCWSIENLHKTYDKHFQHKFSVNIWCGIINNQLVGPSVLEGPLTGEIYLRFLQEHLPLLMENVPLRNRMQMWIQHDGAPPHFRKQVTAFLNHSYHNRWIGRGGPVSWPPRSPDLTPLDYFLWGHMKSIVYAEQCRNRN</sequence>
<proteinExistence type="predicted"/>
<dbReference type="Pfam" id="PF16087">
    <property type="entry name" value="DUF4817"/>
    <property type="match status" value="1"/>
</dbReference>
<dbReference type="GO" id="GO:0003676">
    <property type="term" value="F:nucleic acid binding"/>
    <property type="evidence" value="ECO:0007669"/>
    <property type="project" value="InterPro"/>
</dbReference>
<protein>
    <recommendedName>
        <fullName evidence="1">DUF4817 domain-containing protein</fullName>
    </recommendedName>
</protein>
<dbReference type="AlphaFoldDB" id="A0A026WTI9"/>
<organism evidence="2 3">
    <name type="scientific">Ooceraea biroi</name>
    <name type="common">Clonal raider ant</name>
    <name type="synonym">Cerapachys biroi</name>
    <dbReference type="NCBI Taxonomy" id="2015173"/>
    <lineage>
        <taxon>Eukaryota</taxon>
        <taxon>Metazoa</taxon>
        <taxon>Ecdysozoa</taxon>
        <taxon>Arthropoda</taxon>
        <taxon>Hexapoda</taxon>
        <taxon>Insecta</taxon>
        <taxon>Pterygota</taxon>
        <taxon>Neoptera</taxon>
        <taxon>Endopterygota</taxon>
        <taxon>Hymenoptera</taxon>
        <taxon>Apocrita</taxon>
        <taxon>Aculeata</taxon>
        <taxon>Formicoidea</taxon>
        <taxon>Formicidae</taxon>
        <taxon>Dorylinae</taxon>
        <taxon>Ooceraea</taxon>
    </lineage>
</organism>
<dbReference type="InterPro" id="IPR032135">
    <property type="entry name" value="DUF4817"/>
</dbReference>
<dbReference type="PANTHER" id="PTHR47326:SF1">
    <property type="entry name" value="HTH PSQ-TYPE DOMAIN-CONTAINING PROTEIN"/>
    <property type="match status" value="1"/>
</dbReference>
<accession>A0A026WTI9</accession>
<feature type="domain" description="DUF4817" evidence="1">
    <location>
        <begin position="6"/>
        <end position="56"/>
    </location>
</feature>
<evidence type="ECO:0000259" key="1">
    <source>
        <dbReference type="Pfam" id="PF16087"/>
    </source>
</evidence>